<feature type="transmembrane region" description="Helical" evidence="7">
    <location>
        <begin position="591"/>
        <end position="611"/>
    </location>
</feature>
<feature type="transmembrane region" description="Helical" evidence="7">
    <location>
        <begin position="632"/>
        <end position="654"/>
    </location>
</feature>
<feature type="transmembrane region" description="Helical" evidence="7">
    <location>
        <begin position="201"/>
        <end position="221"/>
    </location>
</feature>
<dbReference type="Pfam" id="PF03176">
    <property type="entry name" value="MMPL"/>
    <property type="match status" value="2"/>
</dbReference>
<dbReference type="InterPro" id="IPR000731">
    <property type="entry name" value="SSD"/>
</dbReference>
<comment type="caution">
    <text evidence="9">The sequence shown here is derived from an EMBL/GenBank/DDBJ whole genome shotgun (WGS) entry which is preliminary data.</text>
</comment>
<evidence type="ECO:0000256" key="1">
    <source>
        <dbReference type="ARBA" id="ARBA00004651"/>
    </source>
</evidence>
<evidence type="ECO:0000313" key="9">
    <source>
        <dbReference type="EMBL" id="GAA4626262.1"/>
    </source>
</evidence>
<dbReference type="InterPro" id="IPR050545">
    <property type="entry name" value="Mycobact_MmpL"/>
</dbReference>
<evidence type="ECO:0000256" key="4">
    <source>
        <dbReference type="ARBA" id="ARBA00022692"/>
    </source>
</evidence>
<evidence type="ECO:0000256" key="3">
    <source>
        <dbReference type="ARBA" id="ARBA00022475"/>
    </source>
</evidence>
<comment type="subcellular location">
    <subcellularLocation>
        <location evidence="1">Cell membrane</location>
        <topology evidence="1">Multi-pass membrane protein</topology>
    </subcellularLocation>
</comment>
<proteinExistence type="inferred from homology"/>
<protein>
    <submittedName>
        <fullName evidence="9">MMPL family transporter</fullName>
    </submittedName>
</protein>
<evidence type="ECO:0000256" key="5">
    <source>
        <dbReference type="ARBA" id="ARBA00022989"/>
    </source>
</evidence>
<dbReference type="PROSITE" id="PS50156">
    <property type="entry name" value="SSD"/>
    <property type="match status" value="1"/>
</dbReference>
<sequence>MYDGPLARLARFCYRRRRLVLLAWIVGAAAVLAVGFSFAAPADNDFSGGKAESSQAQDLIKKHFPSQEGDTLTLAIRADGGIDAVRPRVEKVLGELAHARHVTSVSSPYGAPGQVSPDRRTAFAPIQLDKGSDDVPKQDVTPMISDVRKGSGDGLTLALGGSAVVSAETPGGGPTEGVGLLAAVIVLLIAFGSLLAMGLPIVTAIFGIGTGLAGIELLGHVLPAPGFSPIVAGLIGLGVGVDYALFIVTRYREALHGDDHGGTAPHAADPEQATVIAIATAGRSVLFAGTTVVVALLGLFVMGQRLLNAVAVAASLTVLMTMITAVTLLPALLGFTGRNIDRFGLPFLARRRRRRPLSERWAGVIQRRPVIAVVVSAAALLVIAVPALSMRLSFTDSSTQPHDTSAYASHRILADGFGAGYDAPLIVVTRLPGDVQPVADTVRNTPGVASVTPVRTSQDGATAMFVAYPRTSLQDAATPKLVHTLRTAMAARHDAGGPRVYIGGPSAATIDFADAVISRLPWLIAVVIGLSLVLLLVLVRSVAIAIKAALMNLVSIGAAYGVLTAVVQWGWLGRQLGFPTGMPVTSWVPLFMFPILFGLSMDYEVFLISRVREEYDRGAATREAVTRGLARTARVITAAAAIMVCVFLAVLLGADIAVKQMGLGLGVAVLIDATVVRMVLVPAIMELLGKANWWLPAPLARLLPTAEPPAPTRTVPVRVE</sequence>
<gene>
    <name evidence="9" type="ORF">GCM10023196_033770</name>
</gene>
<keyword evidence="6 7" id="KW-0472">Membrane</keyword>
<organism evidence="9 10">
    <name type="scientific">Actinoallomurus vinaceus</name>
    <dbReference type="NCBI Taxonomy" id="1080074"/>
    <lineage>
        <taxon>Bacteria</taxon>
        <taxon>Bacillati</taxon>
        <taxon>Actinomycetota</taxon>
        <taxon>Actinomycetes</taxon>
        <taxon>Streptosporangiales</taxon>
        <taxon>Thermomonosporaceae</taxon>
        <taxon>Actinoallomurus</taxon>
    </lineage>
</organism>
<evidence type="ECO:0000256" key="7">
    <source>
        <dbReference type="SAM" id="Phobius"/>
    </source>
</evidence>
<feature type="transmembrane region" description="Helical" evidence="7">
    <location>
        <begin position="21"/>
        <end position="40"/>
    </location>
</feature>
<feature type="transmembrane region" description="Helical" evidence="7">
    <location>
        <begin position="370"/>
        <end position="389"/>
    </location>
</feature>
<keyword evidence="4 7" id="KW-0812">Transmembrane</keyword>
<feature type="transmembrane region" description="Helical" evidence="7">
    <location>
        <begin position="550"/>
        <end position="571"/>
    </location>
</feature>
<feature type="transmembrane region" description="Helical" evidence="7">
    <location>
        <begin position="660"/>
        <end position="680"/>
    </location>
</feature>
<dbReference type="RefSeq" id="WP_345431764.1">
    <property type="nucleotide sequence ID" value="NZ_BAABHK010000004.1"/>
</dbReference>
<dbReference type="Gene3D" id="1.20.1640.10">
    <property type="entry name" value="Multidrug efflux transporter AcrB transmembrane domain"/>
    <property type="match status" value="2"/>
</dbReference>
<keyword evidence="10" id="KW-1185">Reference proteome</keyword>
<dbReference type="PANTHER" id="PTHR33406:SF11">
    <property type="entry name" value="MEMBRANE PROTEIN SCO6666-RELATED"/>
    <property type="match status" value="1"/>
</dbReference>
<name>A0ABP8UC20_9ACTN</name>
<evidence type="ECO:0000256" key="6">
    <source>
        <dbReference type="ARBA" id="ARBA00023136"/>
    </source>
</evidence>
<reference evidence="10" key="1">
    <citation type="journal article" date="2019" name="Int. J. Syst. Evol. Microbiol.">
        <title>The Global Catalogue of Microorganisms (GCM) 10K type strain sequencing project: providing services to taxonomists for standard genome sequencing and annotation.</title>
        <authorList>
            <consortium name="The Broad Institute Genomics Platform"/>
            <consortium name="The Broad Institute Genome Sequencing Center for Infectious Disease"/>
            <person name="Wu L."/>
            <person name="Ma J."/>
        </authorList>
    </citation>
    <scope>NUCLEOTIDE SEQUENCE [LARGE SCALE GENOMIC DNA]</scope>
    <source>
        <strain evidence="10">JCM 17939</strain>
    </source>
</reference>
<evidence type="ECO:0000313" key="10">
    <source>
        <dbReference type="Proteomes" id="UP001501442"/>
    </source>
</evidence>
<feature type="transmembrane region" description="Helical" evidence="7">
    <location>
        <begin position="285"/>
        <end position="303"/>
    </location>
</feature>
<feature type="transmembrane region" description="Helical" evidence="7">
    <location>
        <begin position="227"/>
        <end position="248"/>
    </location>
</feature>
<keyword evidence="5 7" id="KW-1133">Transmembrane helix</keyword>
<comment type="similarity">
    <text evidence="2">Belongs to the resistance-nodulation-cell division (RND) (TC 2.A.6) family. MmpL subfamily.</text>
</comment>
<feature type="transmembrane region" description="Helical" evidence="7">
    <location>
        <begin position="520"/>
        <end position="538"/>
    </location>
</feature>
<feature type="transmembrane region" description="Helical" evidence="7">
    <location>
        <begin position="178"/>
        <end position="196"/>
    </location>
</feature>
<evidence type="ECO:0000256" key="2">
    <source>
        <dbReference type="ARBA" id="ARBA00010157"/>
    </source>
</evidence>
<dbReference type="Proteomes" id="UP001501442">
    <property type="component" value="Unassembled WGS sequence"/>
</dbReference>
<evidence type="ECO:0000259" key="8">
    <source>
        <dbReference type="PROSITE" id="PS50156"/>
    </source>
</evidence>
<dbReference type="EMBL" id="BAABHK010000004">
    <property type="protein sequence ID" value="GAA4626262.1"/>
    <property type="molecule type" value="Genomic_DNA"/>
</dbReference>
<accession>A0ABP8UC20</accession>
<dbReference type="SUPFAM" id="SSF82866">
    <property type="entry name" value="Multidrug efflux transporter AcrB transmembrane domain"/>
    <property type="match status" value="2"/>
</dbReference>
<keyword evidence="3" id="KW-1003">Cell membrane</keyword>
<dbReference type="PANTHER" id="PTHR33406">
    <property type="entry name" value="MEMBRANE PROTEIN MJ1562-RELATED"/>
    <property type="match status" value="1"/>
</dbReference>
<dbReference type="InterPro" id="IPR004869">
    <property type="entry name" value="MMPL_dom"/>
</dbReference>
<feature type="domain" description="SSD" evidence="8">
    <location>
        <begin position="179"/>
        <end position="335"/>
    </location>
</feature>
<feature type="transmembrane region" description="Helical" evidence="7">
    <location>
        <begin position="309"/>
        <end position="333"/>
    </location>
</feature>